<gene>
    <name evidence="3" type="ORF">BT96DRAFT_1024842</name>
</gene>
<feature type="transmembrane region" description="Helical" evidence="2">
    <location>
        <begin position="23"/>
        <end position="44"/>
    </location>
</feature>
<feature type="compositionally biased region" description="Polar residues" evidence="1">
    <location>
        <begin position="248"/>
        <end position="257"/>
    </location>
</feature>
<feature type="transmembrane region" description="Helical" evidence="2">
    <location>
        <begin position="700"/>
        <end position="719"/>
    </location>
</feature>
<dbReference type="Proteomes" id="UP000799118">
    <property type="component" value="Unassembled WGS sequence"/>
</dbReference>
<accession>A0A6A4GXY0</accession>
<feature type="region of interest" description="Disordered" evidence="1">
    <location>
        <begin position="218"/>
        <end position="272"/>
    </location>
</feature>
<keyword evidence="2" id="KW-1133">Transmembrane helix</keyword>
<protein>
    <recommendedName>
        <fullName evidence="5">Cleft lip and palate transmembrane 1</fullName>
    </recommendedName>
</protein>
<feature type="compositionally biased region" description="Acidic residues" evidence="1">
    <location>
        <begin position="227"/>
        <end position="244"/>
    </location>
</feature>
<keyword evidence="4" id="KW-1185">Reference proteome</keyword>
<proteinExistence type="predicted"/>
<organism evidence="3 4">
    <name type="scientific">Gymnopus androsaceus JB14</name>
    <dbReference type="NCBI Taxonomy" id="1447944"/>
    <lineage>
        <taxon>Eukaryota</taxon>
        <taxon>Fungi</taxon>
        <taxon>Dikarya</taxon>
        <taxon>Basidiomycota</taxon>
        <taxon>Agaricomycotina</taxon>
        <taxon>Agaricomycetes</taxon>
        <taxon>Agaricomycetidae</taxon>
        <taxon>Agaricales</taxon>
        <taxon>Marasmiineae</taxon>
        <taxon>Omphalotaceae</taxon>
        <taxon>Gymnopus</taxon>
    </lineage>
</organism>
<feature type="transmembrane region" description="Helical" evidence="2">
    <location>
        <begin position="475"/>
        <end position="498"/>
    </location>
</feature>
<keyword evidence="2" id="KW-0812">Transmembrane</keyword>
<feature type="transmembrane region" description="Helical" evidence="2">
    <location>
        <begin position="594"/>
        <end position="613"/>
    </location>
</feature>
<evidence type="ECO:0000256" key="2">
    <source>
        <dbReference type="SAM" id="Phobius"/>
    </source>
</evidence>
<evidence type="ECO:0000256" key="1">
    <source>
        <dbReference type="SAM" id="MobiDB-lite"/>
    </source>
</evidence>
<feature type="transmembrane region" description="Helical" evidence="2">
    <location>
        <begin position="668"/>
        <end position="688"/>
    </location>
</feature>
<name>A0A6A4GXY0_9AGAR</name>
<dbReference type="OrthoDB" id="2548253at2759"/>
<sequence length="734" mass="83046">MSEKMQPLDPGLARRKPISCCKLLTWTVISLLVLTLGWFITTFLTHMRNSFRSPHQPYYQNASIEEVKNRWTVVQPLVDKKQAFDIGLSVWVRGPSGESGDGDNALETPLFSDIVFRDLHTTDTLNTTTVKFKMPNARFREENLTNFDLRASFILIPSSPSPLDHLKNFSTWKPASINVSPVRTWPFPLHSSNDVGRTMIDNAIESFGISEPLIQFHPIRSKCPPTDEQDEDDYDDDDDADDVDENGHSATNTTSDANDPLKPNILRTTNGMPASRMHPYIVTRTHLRIVDEERLYNRKSYNKAHNNLKQNSCGQRVNNVTQPDEYLCSRNFQTNGNFETRLEIDSSDRTTLPTDEAELAKAIAKGMGSEWFYAPYLSVYNHGAGPKDLKPIEVNREKCGSTSSDAEYTEVEWKVSFSSISPSRLQFADIIAPVMDENTMNQSEYKISEAHAKAEMLNGLHGHRFNEETHPRRRFVLSFVIVCLAFISSTLNIIYWYTRTTTYSLSILGIGLIVAGDLMPLLVTFGLAFTGSTWLGAIWGFFIGLLFEPKTLLQLRTILQLEFGGRSKGLWVPRFWKLAPTHKERASERLEAQISWLIRGGICISVLAVYLFFSPHNIMLIAPLHPTPSPEDLTVATIWAQLADAMTVSGVLLQRLFNQHAKLFSGKYKSAVCIVVVQCILTLAQYVPHVLGRIDGRPGFSLHEGMMTLLTFWMAWHAWMFKSVPQDVQDLDLE</sequence>
<feature type="transmembrane region" description="Helical" evidence="2">
    <location>
        <begin position="518"/>
        <end position="547"/>
    </location>
</feature>
<evidence type="ECO:0000313" key="4">
    <source>
        <dbReference type="Proteomes" id="UP000799118"/>
    </source>
</evidence>
<evidence type="ECO:0008006" key="5">
    <source>
        <dbReference type="Google" id="ProtNLM"/>
    </source>
</evidence>
<dbReference type="EMBL" id="ML769678">
    <property type="protein sequence ID" value="KAE9389877.1"/>
    <property type="molecule type" value="Genomic_DNA"/>
</dbReference>
<dbReference type="AlphaFoldDB" id="A0A6A4GXY0"/>
<keyword evidence="2" id="KW-0472">Membrane</keyword>
<evidence type="ECO:0000313" key="3">
    <source>
        <dbReference type="EMBL" id="KAE9389877.1"/>
    </source>
</evidence>
<reference evidence="3" key="1">
    <citation type="journal article" date="2019" name="Environ. Microbiol.">
        <title>Fungal ecological strategies reflected in gene transcription - a case study of two litter decomposers.</title>
        <authorList>
            <person name="Barbi F."/>
            <person name="Kohler A."/>
            <person name="Barry K."/>
            <person name="Baskaran P."/>
            <person name="Daum C."/>
            <person name="Fauchery L."/>
            <person name="Ihrmark K."/>
            <person name="Kuo A."/>
            <person name="LaButti K."/>
            <person name="Lipzen A."/>
            <person name="Morin E."/>
            <person name="Grigoriev I.V."/>
            <person name="Henrissat B."/>
            <person name="Lindahl B."/>
            <person name="Martin F."/>
        </authorList>
    </citation>
    <scope>NUCLEOTIDE SEQUENCE</scope>
    <source>
        <strain evidence="3">JB14</strain>
    </source>
</reference>